<dbReference type="eggNOG" id="ENOG502SRCS">
    <property type="taxonomic scope" value="Eukaryota"/>
</dbReference>
<sequence length="481" mass="52257">MRNGLTSDTLTFVTYYKRREGHKQEREQMDLTKPDKPPPQHHASSVFASLHRKPRPDADLASKAAETREEAIKSAKRYLLETIRDDWSYEDQSATSPPESESQHLQSQPQSPLICPTLDGAVQLHAREVREWREREQDSSCSETGGVGVTFKEIDPGLVHPLSATYKVSDPYRFESPDAVEDSILERKRKRRRVVEEEMAWNEGLRIWMERRNAWTGARLPTTAADSQRNGTVVGTTGSNETSGSGSRRYGENEDAEMVSPDSTGQGDGPLRPPSASSASAPQGADAQILSPSDLIGDMDIREAVSTINADDNPNPNSSQPRVQHSGEPLIPVVEPLLPITNVVRASIKPSIYPSIYSKVVIQSLTPAIPINLSDVTKALVQGWKADDEWPPKPTITQDVPVVKKRAGGNKPPTTEDEGKSRRLSGSGVTGAVKKVLGLSGIHTGRRFHIRGGSHGDAVTAAGALSPTASGAAPNELGEAR</sequence>
<feature type="compositionally biased region" description="Basic and acidic residues" evidence="1">
    <location>
        <begin position="55"/>
        <end position="68"/>
    </location>
</feature>
<dbReference type="InterPro" id="IPR053274">
    <property type="entry name" value="Fluconazole_resistance"/>
</dbReference>
<dbReference type="PANTHER" id="PTHR28065:SF1">
    <property type="entry name" value="DUF4050 DOMAIN-CONTAINING PROTEIN"/>
    <property type="match status" value="1"/>
</dbReference>
<dbReference type="OMA" id="WKSDGQW"/>
<feature type="region of interest" description="Disordered" evidence="1">
    <location>
        <begin position="89"/>
        <end position="111"/>
    </location>
</feature>
<dbReference type="HOGENOM" id="CLU_036307_2_0_1"/>
<feature type="region of interest" description="Disordered" evidence="1">
    <location>
        <begin position="219"/>
        <end position="286"/>
    </location>
</feature>
<dbReference type="OrthoDB" id="5422958at2759"/>
<dbReference type="EMBL" id="GG692429">
    <property type="protein sequence ID" value="EER39330.1"/>
    <property type="molecule type" value="Genomic_DNA"/>
</dbReference>
<dbReference type="InterPro" id="IPR025124">
    <property type="entry name" value="Gag1-like_clamp"/>
</dbReference>
<feature type="region of interest" description="Disordered" evidence="1">
    <location>
        <begin position="451"/>
        <end position="481"/>
    </location>
</feature>
<dbReference type="STRING" id="544712.C6HJQ4"/>
<proteinExistence type="predicted"/>
<feature type="compositionally biased region" description="Low complexity" evidence="1">
    <location>
        <begin position="96"/>
        <end position="111"/>
    </location>
</feature>
<feature type="domain" description="Gag1-like clamp" evidence="2">
    <location>
        <begin position="171"/>
        <end position="391"/>
    </location>
</feature>
<evidence type="ECO:0000256" key="1">
    <source>
        <dbReference type="SAM" id="MobiDB-lite"/>
    </source>
</evidence>
<feature type="compositionally biased region" description="Basic and acidic residues" evidence="1">
    <location>
        <begin position="22"/>
        <end position="38"/>
    </location>
</feature>
<reference evidence="4" key="1">
    <citation type="submission" date="2009-05" db="EMBL/GenBank/DDBJ databases">
        <title>The genome sequence of Ajellomyces capsulatus strain H143.</title>
        <authorList>
            <person name="Champion M."/>
            <person name="Cuomo C.A."/>
            <person name="Ma L.-J."/>
            <person name="Henn M.R."/>
            <person name="Sil A."/>
            <person name="Goldman B."/>
            <person name="Young S.K."/>
            <person name="Kodira C.D."/>
            <person name="Zeng Q."/>
            <person name="Koehrsen M."/>
            <person name="Alvarado L."/>
            <person name="Berlin A.M."/>
            <person name="Borenstein D."/>
            <person name="Chen Z."/>
            <person name="Engels R."/>
            <person name="Freedman E."/>
            <person name="Gellesch M."/>
            <person name="Goldberg J."/>
            <person name="Griggs A."/>
            <person name="Gujja S."/>
            <person name="Heiman D.I."/>
            <person name="Hepburn T.A."/>
            <person name="Howarth C."/>
            <person name="Jen D."/>
            <person name="Larson L."/>
            <person name="Lewis B."/>
            <person name="Mehta T."/>
            <person name="Park D."/>
            <person name="Pearson M."/>
            <person name="Roberts A."/>
            <person name="Saif S."/>
            <person name="Shea T.D."/>
            <person name="Shenoy N."/>
            <person name="Sisk P."/>
            <person name="Stolte C."/>
            <person name="Sykes S."/>
            <person name="Walk T."/>
            <person name="White J."/>
            <person name="Yandava C."/>
            <person name="Klein B."/>
            <person name="McEwen J.G."/>
            <person name="Puccia R."/>
            <person name="Goldman G.H."/>
            <person name="Felipe M.S."/>
            <person name="Nino-Vega G."/>
            <person name="San-Blas G."/>
            <person name="Taylor J.W."/>
            <person name="Mendoza L."/>
            <person name="Galagan J.E."/>
            <person name="Nusbaum C."/>
            <person name="Birren B.W."/>
        </authorList>
    </citation>
    <scope>NUCLEOTIDE SEQUENCE [LARGE SCALE GENOMIC DNA]</scope>
    <source>
        <strain evidence="4">H143</strain>
    </source>
</reference>
<feature type="compositionally biased region" description="Low complexity" evidence="1">
    <location>
        <begin position="230"/>
        <end position="247"/>
    </location>
</feature>
<evidence type="ECO:0000313" key="3">
    <source>
        <dbReference type="EMBL" id="EER39330.1"/>
    </source>
</evidence>
<feature type="region of interest" description="Disordered" evidence="1">
    <location>
        <begin position="391"/>
        <end position="428"/>
    </location>
</feature>
<gene>
    <name evidence="3" type="ORF">HCDG_06435</name>
</gene>
<name>C6HJQ4_AJECH</name>
<evidence type="ECO:0000259" key="2">
    <source>
        <dbReference type="Pfam" id="PF13259"/>
    </source>
</evidence>
<feature type="region of interest" description="Disordered" evidence="1">
    <location>
        <begin position="1"/>
        <end position="68"/>
    </location>
</feature>
<evidence type="ECO:0000313" key="4">
    <source>
        <dbReference type="Proteomes" id="UP000002624"/>
    </source>
</evidence>
<dbReference type="AlphaFoldDB" id="C6HJQ4"/>
<feature type="compositionally biased region" description="Polar residues" evidence="1">
    <location>
        <begin position="1"/>
        <end position="12"/>
    </location>
</feature>
<accession>C6HJQ4</accession>
<organism evidence="3 4">
    <name type="scientific">Ajellomyces capsulatus (strain H143)</name>
    <name type="common">Darling's disease fungus</name>
    <name type="synonym">Histoplasma capsulatum</name>
    <dbReference type="NCBI Taxonomy" id="544712"/>
    <lineage>
        <taxon>Eukaryota</taxon>
        <taxon>Fungi</taxon>
        <taxon>Dikarya</taxon>
        <taxon>Ascomycota</taxon>
        <taxon>Pezizomycotina</taxon>
        <taxon>Eurotiomycetes</taxon>
        <taxon>Eurotiomycetidae</taxon>
        <taxon>Onygenales</taxon>
        <taxon>Ajellomycetaceae</taxon>
        <taxon>Histoplasma</taxon>
    </lineage>
</organism>
<dbReference type="VEuPathDB" id="FungiDB:HCDG_06435"/>
<dbReference type="Proteomes" id="UP000002624">
    <property type="component" value="Unassembled WGS sequence"/>
</dbReference>
<dbReference type="Pfam" id="PF13259">
    <property type="entry name" value="clamp_Gag1-like"/>
    <property type="match status" value="1"/>
</dbReference>
<dbReference type="PANTHER" id="PTHR28065">
    <property type="entry name" value="FREQUENIN"/>
    <property type="match status" value="1"/>
</dbReference>
<protein>
    <recommendedName>
        <fullName evidence="2">Gag1-like clamp domain-containing protein</fullName>
    </recommendedName>
</protein>